<gene>
    <name evidence="1" type="ORF">EAE97_002274</name>
</gene>
<name>A0A9P5IQT6_9HELO</name>
<dbReference type="AlphaFoldDB" id="A0A9P5IQT6"/>
<dbReference type="EMBL" id="RCSW01000004">
    <property type="protein sequence ID" value="KAF7950722.1"/>
    <property type="molecule type" value="Genomic_DNA"/>
</dbReference>
<evidence type="ECO:0000313" key="2">
    <source>
        <dbReference type="Proteomes" id="UP000710849"/>
    </source>
</evidence>
<reference evidence="1 2" key="1">
    <citation type="journal article" date="2020" name="Genome Biol. Evol.">
        <title>Comparative genomics of Sclerotiniaceae.</title>
        <authorList>
            <person name="Valero Jimenez C.A."/>
            <person name="Steentjes M."/>
            <person name="Scholten O.E."/>
            <person name="Van Kan J.A.L."/>
        </authorList>
    </citation>
    <scope>NUCLEOTIDE SEQUENCE [LARGE SCALE GENOMIC DNA]</scope>
    <source>
        <strain evidence="1 2">MUCL 94</strain>
    </source>
</reference>
<keyword evidence="2" id="KW-1185">Reference proteome</keyword>
<dbReference type="RefSeq" id="XP_038735991.1">
    <property type="nucleotide sequence ID" value="XM_038872785.1"/>
</dbReference>
<accession>A0A9P5IQT6</accession>
<protein>
    <submittedName>
        <fullName evidence="1">Uncharacterized protein</fullName>
    </submittedName>
</protein>
<evidence type="ECO:0000313" key="1">
    <source>
        <dbReference type="EMBL" id="KAF7950722.1"/>
    </source>
</evidence>
<dbReference type="GeneID" id="62145863"/>
<organism evidence="1 2">
    <name type="scientific">Botrytis byssoidea</name>
    <dbReference type="NCBI Taxonomy" id="139641"/>
    <lineage>
        <taxon>Eukaryota</taxon>
        <taxon>Fungi</taxon>
        <taxon>Dikarya</taxon>
        <taxon>Ascomycota</taxon>
        <taxon>Pezizomycotina</taxon>
        <taxon>Leotiomycetes</taxon>
        <taxon>Helotiales</taxon>
        <taxon>Sclerotiniaceae</taxon>
        <taxon>Botrytis</taxon>
    </lineage>
</organism>
<sequence>MENQERELGEKLASYEENLLQKVKKIILAELLGSETQPGDISGKREPRITNFWMSRQKLEPRVD</sequence>
<comment type="caution">
    <text evidence="1">The sequence shown here is derived from an EMBL/GenBank/DDBJ whole genome shotgun (WGS) entry which is preliminary data.</text>
</comment>
<dbReference type="Proteomes" id="UP000710849">
    <property type="component" value="Unassembled WGS sequence"/>
</dbReference>
<proteinExistence type="predicted"/>